<sequence length="499" mass="56871">MAKKTYKMADDFLWGGAIAAHQAEGFWDVDGKGVSIADVLTAGDNQTARQITDGVVAGENYPNHHGVYFYETYKEDLALLKEMGFKAFRTSIAWTRIFPNGDELEPNEKGLKFYDDLFDEMNRLGIEPVVTLQHFEMPYHLVTAYGGWYNRKVIDFFERYARVVLTRYKDKVKYWMTHNEISNQASLADAHSTFQVWVNSGLKFDEKATLDEKLEKMYQAAHNELVASARAVIIAHELDANLKVGCMLAETPIYPATTKPEDQLAALKATQAREWFADVHVRGAYPATLETMFARKGFRKNVTEQDFDELKRGTVDYFAMSYYMSWVVRAVAEKTVVLDDQRSVALTPNTEIQASDWGWNIDPKGLRFVLNQLSDRYPNLPIMIVENGFGAYDELVAAEDTDNAELTVHDGYRIDYLREHIRAFEEAVALDGVNLIGYLSWAPFDIVSAGTGEMKKRYGYVYVDLDDFGNGSGKRYKKDSFYWYQQVINTQGQDLGDTV</sequence>
<dbReference type="Pfam" id="PF00232">
    <property type="entry name" value="Glyco_hydro_1"/>
    <property type="match status" value="1"/>
</dbReference>
<evidence type="ECO:0000256" key="4">
    <source>
        <dbReference type="RuleBase" id="RU003690"/>
    </source>
</evidence>
<dbReference type="InterPro" id="IPR017853">
    <property type="entry name" value="GH"/>
</dbReference>
<evidence type="ECO:0000256" key="3">
    <source>
        <dbReference type="ARBA" id="ARBA00023295"/>
    </source>
</evidence>
<evidence type="ECO:0000313" key="5">
    <source>
        <dbReference type="EMBL" id="GFH41042.1"/>
    </source>
</evidence>
<dbReference type="Gene3D" id="3.20.20.80">
    <property type="entry name" value="Glycosidases"/>
    <property type="match status" value="1"/>
</dbReference>
<dbReference type="AlphaFoldDB" id="A0A6A0B700"/>
<dbReference type="PRINTS" id="PR00131">
    <property type="entry name" value="GLHYDRLASE1"/>
</dbReference>
<dbReference type="GO" id="GO:0008422">
    <property type="term" value="F:beta-glucosidase activity"/>
    <property type="evidence" value="ECO:0007669"/>
    <property type="project" value="TreeGrafter"/>
</dbReference>
<dbReference type="SUPFAM" id="SSF51445">
    <property type="entry name" value="(Trans)glycosidases"/>
    <property type="match status" value="1"/>
</dbReference>
<evidence type="ECO:0000256" key="2">
    <source>
        <dbReference type="ARBA" id="ARBA00022801"/>
    </source>
</evidence>
<keyword evidence="6" id="KW-1185">Reference proteome</keyword>
<dbReference type="PANTHER" id="PTHR10353">
    <property type="entry name" value="GLYCOSYL HYDROLASE"/>
    <property type="match status" value="1"/>
</dbReference>
<dbReference type="RefSeq" id="WP_172357151.1">
    <property type="nucleotide sequence ID" value="NZ_BLLH01000008.1"/>
</dbReference>
<dbReference type="GO" id="GO:0005829">
    <property type="term" value="C:cytosol"/>
    <property type="evidence" value="ECO:0007669"/>
    <property type="project" value="TreeGrafter"/>
</dbReference>
<dbReference type="EMBL" id="BLLH01000008">
    <property type="protein sequence ID" value="GFH41042.1"/>
    <property type="molecule type" value="Genomic_DNA"/>
</dbReference>
<comment type="caution">
    <text evidence="5">The sequence shown here is derived from an EMBL/GenBank/DDBJ whole genome shotgun (WGS) entry which is preliminary data.</text>
</comment>
<organism evidence="5 6">
    <name type="scientific">Pseudolactococcus insecticola</name>
    <dbReference type="NCBI Taxonomy" id="2709158"/>
    <lineage>
        <taxon>Bacteria</taxon>
        <taxon>Bacillati</taxon>
        <taxon>Bacillota</taxon>
        <taxon>Bacilli</taxon>
        <taxon>Lactobacillales</taxon>
        <taxon>Streptococcaceae</taxon>
        <taxon>Pseudolactococcus</taxon>
    </lineage>
</organism>
<evidence type="ECO:0000313" key="6">
    <source>
        <dbReference type="Proteomes" id="UP000475928"/>
    </source>
</evidence>
<dbReference type="NCBIfam" id="NF007154">
    <property type="entry name" value="PRK09589.1"/>
    <property type="match status" value="1"/>
</dbReference>
<keyword evidence="3" id="KW-0326">Glycosidase</keyword>
<protein>
    <submittedName>
        <fullName evidence="5">6-phospho-beta-glucosidase</fullName>
    </submittedName>
</protein>
<dbReference type="Proteomes" id="UP000475928">
    <property type="component" value="Unassembled WGS sequence"/>
</dbReference>
<dbReference type="PANTHER" id="PTHR10353:SF85">
    <property type="entry name" value="ARYL-PHOSPHO-BETA-D-GLUCOSIDASE BGLA"/>
    <property type="match status" value="1"/>
</dbReference>
<gene>
    <name evidence="5" type="primary">celA</name>
    <name evidence="5" type="ORF">Hs20B_14400</name>
</gene>
<comment type="similarity">
    <text evidence="1 4">Belongs to the glycosyl hydrolase 1 family.</text>
</comment>
<keyword evidence="2" id="KW-0378">Hydrolase</keyword>
<evidence type="ECO:0000256" key="1">
    <source>
        <dbReference type="ARBA" id="ARBA00010838"/>
    </source>
</evidence>
<dbReference type="InterPro" id="IPR001360">
    <property type="entry name" value="Glyco_hydro_1"/>
</dbReference>
<accession>A0A6A0B700</accession>
<proteinExistence type="inferred from homology"/>
<name>A0A6A0B700_9LACT</name>
<dbReference type="GO" id="GO:0016052">
    <property type="term" value="P:carbohydrate catabolic process"/>
    <property type="evidence" value="ECO:0007669"/>
    <property type="project" value="TreeGrafter"/>
</dbReference>
<reference evidence="5 6" key="1">
    <citation type="submission" date="2020-02" db="EMBL/GenBank/DDBJ databases">
        <title>Draft genome sequence of Lactococcus sp. Hs20B0-1.</title>
        <authorList>
            <person name="Noda S."/>
            <person name="Yuki M."/>
            <person name="Ohkuma M."/>
        </authorList>
    </citation>
    <scope>NUCLEOTIDE SEQUENCE [LARGE SCALE GENOMIC DNA]</scope>
    <source>
        <strain evidence="5 6">Hs20B0-1</strain>
    </source>
</reference>
<dbReference type="FunFam" id="3.20.20.80:FF:000004">
    <property type="entry name" value="Beta-glucosidase 6-phospho-beta-glucosidase"/>
    <property type="match status" value="1"/>
</dbReference>